<keyword evidence="13" id="KW-0157">Chromophore</keyword>
<evidence type="ECO:0000256" key="11">
    <source>
        <dbReference type="ARBA" id="ARBA00022777"/>
    </source>
</evidence>
<feature type="domain" description="PAC" evidence="17">
    <location>
        <begin position="480"/>
        <end position="532"/>
    </location>
</feature>
<dbReference type="CDD" id="cd00130">
    <property type="entry name" value="PAS"/>
    <property type="match status" value="4"/>
</dbReference>
<evidence type="ECO:0000256" key="14">
    <source>
        <dbReference type="ARBA" id="ARBA00023026"/>
    </source>
</evidence>
<keyword evidence="12" id="KW-0067">ATP-binding</keyword>
<evidence type="ECO:0000313" key="19">
    <source>
        <dbReference type="Proteomes" id="UP000661077"/>
    </source>
</evidence>
<comment type="catalytic activity">
    <reaction evidence="1">
        <text>ATP + protein L-histidine = ADP + protein N-phospho-L-histidine.</text>
        <dbReference type="EC" id="2.7.13.3"/>
    </reaction>
</comment>
<dbReference type="InterPro" id="IPR035965">
    <property type="entry name" value="PAS-like_dom_sf"/>
</dbReference>
<comment type="caution">
    <text evidence="18">The sequence shown here is derived from an EMBL/GenBank/DDBJ whole genome shotgun (WGS) entry which is preliminary data.</text>
</comment>
<evidence type="ECO:0000256" key="3">
    <source>
        <dbReference type="ARBA" id="ARBA00022543"/>
    </source>
</evidence>
<protein>
    <recommendedName>
        <fullName evidence="2">histidine kinase</fullName>
        <ecNumber evidence="2">2.7.13.3</ecNumber>
    </recommendedName>
</protein>
<dbReference type="Pfam" id="PF07536">
    <property type="entry name" value="HWE_HK"/>
    <property type="match status" value="1"/>
</dbReference>
<evidence type="ECO:0000259" key="16">
    <source>
        <dbReference type="PROSITE" id="PS50112"/>
    </source>
</evidence>
<proteinExistence type="predicted"/>
<evidence type="ECO:0000256" key="2">
    <source>
        <dbReference type="ARBA" id="ARBA00012438"/>
    </source>
</evidence>
<dbReference type="SMART" id="SM00911">
    <property type="entry name" value="HWE_HK"/>
    <property type="match status" value="1"/>
</dbReference>
<evidence type="ECO:0000259" key="17">
    <source>
        <dbReference type="PROSITE" id="PS50113"/>
    </source>
</evidence>
<dbReference type="InterPro" id="IPR000014">
    <property type="entry name" value="PAS"/>
</dbReference>
<dbReference type="EMBL" id="JAEVLS010000002">
    <property type="protein sequence ID" value="MBM0104930.1"/>
    <property type="molecule type" value="Genomic_DNA"/>
</dbReference>
<keyword evidence="6" id="KW-0285">Flavoprotein</keyword>
<dbReference type="InterPro" id="IPR001610">
    <property type="entry name" value="PAC"/>
</dbReference>
<dbReference type="SMART" id="SM00086">
    <property type="entry name" value="PAC"/>
    <property type="match status" value="4"/>
</dbReference>
<sequence length="729" mass="80680">MSNVEEFPLAARRPTEYEALVAAGASALDAIPGAVYICDNEGWLVAYNSEAAKVWGRAPELAETRERFCGSHRLFLTDGAPLAHEVCPMAEAVRSGVETRNAEVVIERPDGSRCVALVNIRALKDHRGRIQGAINCFQDITAHKAIEDELRRKHQDLEDFFENSAIALHVVSGDGIIQRANQAELNLLGYSQHEYVGRHIAEFHADAPVIGDILHRLASGEQLERYAARLRAKDGSIKHVLITSNCRFEHGRMINTRCFTMDVTETYEAEAARRASEARLAATYEAATIGIAEVDEHGRLLRVNDALCKMLGRSREELLTMSFLDYTHESSREQDSAFYARQIRGEIDNYVIRKQAIRPDGTSLYLDVYSSSVRGANGRFGHGVRVVQDVTAAKLMEDRIRESEQHMRDLLEALPAAVYTTDAEGRITFFNKAAVEMAGRTPLAGQQWCVTWRLYTPEGVPLPHDQCPMAVALKEDRPVRGVEAVAERPDGSRVPFIPYPMPLHDANGRLTGAINMLVDITERKHAENRQKTLIDELNHRVKNTLATVQSLALQTVKHAGSLADFANNFQARLLALARAHDLLTKRHWQNAPLRTLAEEVLAPLAGGAQARMTIEGPSIDLTPRAALSFTMALGELATNATKYGALSSENGTLSLRSQRIETAQGPALRIEWRERDGPAVTPPTRRGFGVRLMERCIETDLGGQFELVFEPSGVFCQMILPIASCAENG</sequence>
<evidence type="ECO:0000313" key="18">
    <source>
        <dbReference type="EMBL" id="MBM0104930.1"/>
    </source>
</evidence>
<keyword evidence="14" id="KW-0843">Virulence</keyword>
<dbReference type="PANTHER" id="PTHR41523:SF7">
    <property type="entry name" value="HISTIDINE KINASE"/>
    <property type="match status" value="1"/>
</dbReference>
<dbReference type="Gene3D" id="3.30.450.20">
    <property type="entry name" value="PAS domain"/>
    <property type="match status" value="4"/>
</dbReference>
<dbReference type="PROSITE" id="PS50112">
    <property type="entry name" value="PAS"/>
    <property type="match status" value="3"/>
</dbReference>
<dbReference type="InterPro" id="IPR011102">
    <property type="entry name" value="Sig_transdc_His_kinase_HWE"/>
</dbReference>
<dbReference type="NCBIfam" id="TIGR00229">
    <property type="entry name" value="sensory_box"/>
    <property type="match status" value="3"/>
</dbReference>
<dbReference type="Pfam" id="PF08448">
    <property type="entry name" value="PAS_4"/>
    <property type="match status" value="3"/>
</dbReference>
<dbReference type="Pfam" id="PF00989">
    <property type="entry name" value="PAS"/>
    <property type="match status" value="1"/>
</dbReference>
<keyword evidence="5" id="KW-0716">Sensory transduction</keyword>
<reference evidence="18 19" key="1">
    <citation type="journal article" date="2021" name="Int. J. Syst. Evol. Microbiol.">
        <title>Steroidobacter gossypii sp. nov., isolated from soil of cotton cropping field.</title>
        <authorList>
            <person name="Huang R."/>
            <person name="Yang S."/>
            <person name="Zhen C."/>
            <person name="Liu W."/>
        </authorList>
    </citation>
    <scope>NUCLEOTIDE SEQUENCE [LARGE SCALE GENOMIC DNA]</scope>
    <source>
        <strain evidence="18 19">S1-65</strain>
    </source>
</reference>
<dbReference type="Gene3D" id="3.30.565.10">
    <property type="entry name" value="Histidine kinase-like ATPase, C-terminal domain"/>
    <property type="match status" value="1"/>
</dbReference>
<evidence type="ECO:0000256" key="10">
    <source>
        <dbReference type="ARBA" id="ARBA00022741"/>
    </source>
</evidence>
<evidence type="ECO:0000256" key="15">
    <source>
        <dbReference type="ARBA" id="ARBA00023170"/>
    </source>
</evidence>
<dbReference type="PROSITE" id="PS50113">
    <property type="entry name" value="PAC"/>
    <property type="match status" value="3"/>
</dbReference>
<name>A0ABS1WVC3_9GAMM</name>
<feature type="domain" description="PAC" evidence="17">
    <location>
        <begin position="350"/>
        <end position="402"/>
    </location>
</feature>
<evidence type="ECO:0000256" key="7">
    <source>
        <dbReference type="ARBA" id="ARBA00022643"/>
    </source>
</evidence>
<evidence type="ECO:0000256" key="1">
    <source>
        <dbReference type="ARBA" id="ARBA00000085"/>
    </source>
</evidence>
<feature type="domain" description="PAS" evidence="16">
    <location>
        <begin position="153"/>
        <end position="215"/>
    </location>
</feature>
<dbReference type="RefSeq" id="WP_203166999.1">
    <property type="nucleotide sequence ID" value="NZ_JAEVLS010000002.1"/>
</dbReference>
<keyword evidence="3" id="KW-0600">Photoreceptor protein</keyword>
<keyword evidence="8" id="KW-0808">Transferase</keyword>
<feature type="domain" description="PAS" evidence="16">
    <location>
        <begin position="403"/>
        <end position="442"/>
    </location>
</feature>
<evidence type="ECO:0000256" key="5">
    <source>
        <dbReference type="ARBA" id="ARBA00022606"/>
    </source>
</evidence>
<dbReference type="Proteomes" id="UP000661077">
    <property type="component" value="Unassembled WGS sequence"/>
</dbReference>
<accession>A0ABS1WVC3</accession>
<keyword evidence="19" id="KW-1185">Reference proteome</keyword>
<evidence type="ECO:0000256" key="8">
    <source>
        <dbReference type="ARBA" id="ARBA00022679"/>
    </source>
</evidence>
<feature type="domain" description="PAS" evidence="16">
    <location>
        <begin position="276"/>
        <end position="346"/>
    </location>
</feature>
<dbReference type="SMART" id="SM00091">
    <property type="entry name" value="PAS"/>
    <property type="match status" value="4"/>
</dbReference>
<organism evidence="18 19">
    <name type="scientific">Steroidobacter gossypii</name>
    <dbReference type="NCBI Taxonomy" id="2805490"/>
    <lineage>
        <taxon>Bacteria</taxon>
        <taxon>Pseudomonadati</taxon>
        <taxon>Pseudomonadota</taxon>
        <taxon>Gammaproteobacteria</taxon>
        <taxon>Steroidobacterales</taxon>
        <taxon>Steroidobacteraceae</taxon>
        <taxon>Steroidobacter</taxon>
    </lineage>
</organism>
<evidence type="ECO:0000256" key="6">
    <source>
        <dbReference type="ARBA" id="ARBA00022630"/>
    </source>
</evidence>
<keyword evidence="9" id="KW-0677">Repeat</keyword>
<keyword evidence="11" id="KW-0418">Kinase</keyword>
<dbReference type="InterPro" id="IPR000700">
    <property type="entry name" value="PAS-assoc_C"/>
</dbReference>
<keyword evidence="10" id="KW-0547">Nucleotide-binding</keyword>
<gene>
    <name evidence="18" type="ORF">JM946_09225</name>
</gene>
<feature type="domain" description="PAC" evidence="17">
    <location>
        <begin position="100"/>
        <end position="152"/>
    </location>
</feature>
<dbReference type="EC" id="2.7.13.3" evidence="2"/>
<evidence type="ECO:0000256" key="13">
    <source>
        <dbReference type="ARBA" id="ARBA00022991"/>
    </source>
</evidence>
<dbReference type="InterPro" id="IPR013767">
    <property type="entry name" value="PAS_fold"/>
</dbReference>
<dbReference type="InterPro" id="IPR036890">
    <property type="entry name" value="HATPase_C_sf"/>
</dbReference>
<evidence type="ECO:0000256" key="9">
    <source>
        <dbReference type="ARBA" id="ARBA00022737"/>
    </source>
</evidence>
<keyword evidence="4" id="KW-0597">Phosphoprotein</keyword>
<evidence type="ECO:0000256" key="4">
    <source>
        <dbReference type="ARBA" id="ARBA00022553"/>
    </source>
</evidence>
<dbReference type="PANTHER" id="PTHR41523">
    <property type="entry name" value="TWO-COMPONENT SYSTEM SENSOR PROTEIN"/>
    <property type="match status" value="1"/>
</dbReference>
<keyword evidence="15" id="KW-0675">Receptor</keyword>
<dbReference type="SUPFAM" id="SSF55785">
    <property type="entry name" value="PYP-like sensor domain (PAS domain)"/>
    <property type="match status" value="4"/>
</dbReference>
<evidence type="ECO:0000256" key="12">
    <source>
        <dbReference type="ARBA" id="ARBA00022840"/>
    </source>
</evidence>
<keyword evidence="7" id="KW-0288">FMN</keyword>
<dbReference type="InterPro" id="IPR013656">
    <property type="entry name" value="PAS_4"/>
</dbReference>